<feature type="domain" description="MMS19 C-terminal" evidence="6">
    <location>
        <begin position="562"/>
        <end position="910"/>
    </location>
</feature>
<reference evidence="8 9" key="1">
    <citation type="submission" date="2023-09" db="EMBL/GenBank/DDBJ databases">
        <title>Pangenome analysis of Batrachochytrium dendrobatidis and related Chytrids.</title>
        <authorList>
            <person name="Yacoub M.N."/>
            <person name="Stajich J.E."/>
            <person name="James T.Y."/>
        </authorList>
    </citation>
    <scope>NUCLEOTIDE SEQUENCE [LARGE SCALE GENOMIC DNA]</scope>
    <source>
        <strain evidence="8 9">JEL0888</strain>
    </source>
</reference>
<evidence type="ECO:0000259" key="6">
    <source>
        <dbReference type="Pfam" id="PF12460"/>
    </source>
</evidence>
<comment type="subcellular location">
    <subcellularLocation>
        <location evidence="1 5">Nucleus</location>
    </subcellularLocation>
</comment>
<dbReference type="InterPro" id="IPR011989">
    <property type="entry name" value="ARM-like"/>
</dbReference>
<evidence type="ECO:0000256" key="3">
    <source>
        <dbReference type="ARBA" id="ARBA00022737"/>
    </source>
</evidence>
<dbReference type="Pfam" id="PF14500">
    <property type="entry name" value="MMS19_N"/>
    <property type="match status" value="1"/>
</dbReference>
<dbReference type="InterPro" id="IPR039920">
    <property type="entry name" value="MMS19"/>
</dbReference>
<organism evidence="8 9">
    <name type="scientific">Polyrhizophydium stewartii</name>
    <dbReference type="NCBI Taxonomy" id="2732419"/>
    <lineage>
        <taxon>Eukaryota</taxon>
        <taxon>Fungi</taxon>
        <taxon>Fungi incertae sedis</taxon>
        <taxon>Chytridiomycota</taxon>
        <taxon>Chytridiomycota incertae sedis</taxon>
        <taxon>Chytridiomycetes</taxon>
        <taxon>Rhizophydiales</taxon>
        <taxon>Rhizophydiales incertae sedis</taxon>
        <taxon>Polyrhizophydium</taxon>
    </lineage>
</organism>
<gene>
    <name evidence="8" type="ORF">HK105_208520</name>
</gene>
<feature type="domain" description="MMS19 N-terminal" evidence="7">
    <location>
        <begin position="52"/>
        <end position="312"/>
    </location>
</feature>
<evidence type="ECO:0000256" key="5">
    <source>
        <dbReference type="RuleBase" id="RU367072"/>
    </source>
</evidence>
<dbReference type="InterPro" id="IPR024687">
    <property type="entry name" value="MMS19_C"/>
</dbReference>
<dbReference type="SUPFAM" id="SSF48371">
    <property type="entry name" value="ARM repeat"/>
    <property type="match status" value="1"/>
</dbReference>
<dbReference type="Gene3D" id="1.25.10.10">
    <property type="entry name" value="Leucine-rich Repeat Variant"/>
    <property type="match status" value="2"/>
</dbReference>
<dbReference type="InterPro" id="IPR029240">
    <property type="entry name" value="MMS19_N"/>
</dbReference>
<comment type="function">
    <text evidence="5">Key component of the cytosolic iron-sulfur protein assembly (CIA) complex, a multiprotein complex that mediates the incorporation of iron-sulfur cluster into apoproteins specifically involved in DNA metabolism and genomic integrity. In the CIA complex, MMS19 acts as an adapter between early-acting CIA components and a subset of cellular target iron-sulfur proteins.</text>
</comment>
<name>A0ABR4MXL8_9FUNG</name>
<protein>
    <recommendedName>
        <fullName evidence="5">MMS19 nucleotide excision repair protein</fullName>
    </recommendedName>
</protein>
<dbReference type="EMBL" id="JADGIZ020000081">
    <property type="protein sequence ID" value="KAL2911973.1"/>
    <property type="molecule type" value="Genomic_DNA"/>
</dbReference>
<evidence type="ECO:0000313" key="8">
    <source>
        <dbReference type="EMBL" id="KAL2911973.1"/>
    </source>
</evidence>
<evidence type="ECO:0000256" key="2">
    <source>
        <dbReference type="ARBA" id="ARBA00009340"/>
    </source>
</evidence>
<dbReference type="Pfam" id="PF12460">
    <property type="entry name" value="MMS19_C"/>
    <property type="match status" value="2"/>
</dbReference>
<evidence type="ECO:0000259" key="7">
    <source>
        <dbReference type="Pfam" id="PF14500"/>
    </source>
</evidence>
<dbReference type="PANTHER" id="PTHR12891">
    <property type="entry name" value="DNA REPAIR/TRANSCRIPTION PROTEIN MET18/MMS19"/>
    <property type="match status" value="1"/>
</dbReference>
<comment type="caution">
    <text evidence="8">The sequence shown here is derived from an EMBL/GenBank/DDBJ whole genome shotgun (WGS) entry which is preliminary data.</text>
</comment>
<comment type="similarity">
    <text evidence="2 5">Belongs to the MET18/MMS19 family.</text>
</comment>
<dbReference type="PANTHER" id="PTHR12891:SF0">
    <property type="entry name" value="MMS19 NUCLEOTIDE EXCISION REPAIR PROTEIN HOMOLOG"/>
    <property type="match status" value="1"/>
</dbReference>
<keyword evidence="5" id="KW-0227">DNA damage</keyword>
<sequence length="1053" mass="112504">MLIQAAVDRALAARAAAAAADAAAAAAADADAALAEIADDINAGRAALLKLVECLGPVLTHTDPFRREAGVALLAAVLARTTKERISTQSATVLAQFLLSRLDDQPSVEPALNGLLAMLDLGVLSKTEQINIPTRIFAELNVQTFQQSVRNTVFRIFVKLFDANLPGLQKLGAEFVLGFIHVMDGEKDPRNLILAFRLAQLITRHLDFQKHAEDLFEVVFCYFPITFRPLPNDPFGVTADDLRTELCAVVSSTKAFAPYAVPVLLEKATSDSASAKRDAMEAVAACAPVYGGDAFLPHISDFWTAMRNEMINAADTANELAALKAIRELAKALSITVAAPHTRATPLESFLSLLIQDCLQNLADPALKFAKPSGKIMMSAASASEPACSFVISKTLPVILGAIASDSAPSKRKTLCDVLGDFIVANRLVYGQPKPGGDLDVNGSPILKQRDRLFELFVGNALTDSYVPLKLSSLRALQDMLLTPRLLRPNEEKVVLELLLSWLLAEPDTNTHEAALEAAPIIAGAKPALAMEVIVSACLESLPHRLAQQQPAPIRGALLACEALSKVSALRAHIVTSLVGVFNTTLSLHALDLEAAQKSATALLDALQTILVAAEASHDDGPHPTADVAALIQSLVATTVHAAQSRAAAMGDSFVQLVALNVATMTRMLTDAEQTSLLAALRTMDTGVAPVWDSPAPVDATFAYLFAAVLSNSLPEADLPIGTFGAFADASIIRAVESGSALFSLATAKSIASVVNKRHGQQGIDTFVEHFVQTHLQGVLLDKAAGADRRRSVLLIYSWIAKAFAIQSDKRGFEMASQILALLADEQLGAAAAEGLGTIISDDAHGALTKAAHANIKLLFKQRFYNHCLPAVAAGFRDASDAQKTAYLFALSHLLRNVPKGVLLNELPKVSRAQANFQLRYRLLTANLAKLLPMLLHSLSIPEASLKLGTLGTLQLMVREAPKLVAEQISTIVPLLLSMSMFANASNGNDPRVRVAALEILGQIMLSVEYTALHPFKPRVTRELIPALDDPKRVVRKAAANTRSIWFMPAPTV</sequence>
<feature type="domain" description="MMS19 C-terminal" evidence="6">
    <location>
        <begin position="922"/>
        <end position="1004"/>
    </location>
</feature>
<evidence type="ECO:0000256" key="4">
    <source>
        <dbReference type="ARBA" id="ARBA00023242"/>
    </source>
</evidence>
<dbReference type="Proteomes" id="UP001527925">
    <property type="component" value="Unassembled WGS sequence"/>
</dbReference>
<dbReference type="InterPro" id="IPR016024">
    <property type="entry name" value="ARM-type_fold"/>
</dbReference>
<keyword evidence="9" id="KW-1185">Reference proteome</keyword>
<accession>A0ABR4MXL8</accession>
<proteinExistence type="inferred from homology"/>
<evidence type="ECO:0000313" key="9">
    <source>
        <dbReference type="Proteomes" id="UP001527925"/>
    </source>
</evidence>
<keyword evidence="3" id="KW-0677">Repeat</keyword>
<keyword evidence="4 5" id="KW-0539">Nucleus</keyword>
<evidence type="ECO:0000256" key="1">
    <source>
        <dbReference type="ARBA" id="ARBA00004123"/>
    </source>
</evidence>
<keyword evidence="5" id="KW-0234">DNA repair</keyword>